<protein>
    <submittedName>
        <fullName evidence="2">Uncharacterized protein</fullName>
    </submittedName>
</protein>
<evidence type="ECO:0000256" key="1">
    <source>
        <dbReference type="SAM" id="MobiDB-lite"/>
    </source>
</evidence>
<evidence type="ECO:0000313" key="3">
    <source>
        <dbReference type="Proteomes" id="UP001142393"/>
    </source>
</evidence>
<keyword evidence="3" id="KW-1185">Reference proteome</keyword>
<sequence>FTSTTILNSIALKNSLFNSLYSFRARSVTSLYKYHASRKGSEKPYTIQYIPSSFASVQAMITGAEISIALSVASKLIFTLSTSALKNGANEIVGDQKLVDLLGELYRLNEEQATTLHDQRDLVCKKIERLGTCRGPKYIVTRYSIARSAYSSAKVYKTNLKIDTASAKLQAFKENELRKQKGEPNMKEARSRDQPTEETHFSILAQNIENSTPRHIVRSSSTIVFDYSLPVGTPENPAIHCPVGSEPTIPKGLKPGNIIFYNSSQASSHHSHATSHHSDTSMSEQRSVDNASELIAEADHLAEILVSINNSNASIATTFYNLDINNETDADGSDCGSSGDLTGGC</sequence>
<name>A0A9W8P735_9AGAR</name>
<gene>
    <name evidence="2" type="ORF">DFH05DRAFT_1472364</name>
</gene>
<feature type="non-terminal residue" evidence="2">
    <location>
        <position position="1"/>
    </location>
</feature>
<dbReference type="EMBL" id="JANVFU010000002">
    <property type="protein sequence ID" value="KAJ3748357.1"/>
    <property type="molecule type" value="Genomic_DNA"/>
</dbReference>
<dbReference type="Proteomes" id="UP001142393">
    <property type="component" value="Unassembled WGS sequence"/>
</dbReference>
<feature type="region of interest" description="Disordered" evidence="1">
    <location>
        <begin position="178"/>
        <end position="197"/>
    </location>
</feature>
<organism evidence="2 3">
    <name type="scientific">Lentinula detonsa</name>
    <dbReference type="NCBI Taxonomy" id="2804962"/>
    <lineage>
        <taxon>Eukaryota</taxon>
        <taxon>Fungi</taxon>
        <taxon>Dikarya</taxon>
        <taxon>Basidiomycota</taxon>
        <taxon>Agaricomycotina</taxon>
        <taxon>Agaricomycetes</taxon>
        <taxon>Agaricomycetidae</taxon>
        <taxon>Agaricales</taxon>
        <taxon>Marasmiineae</taxon>
        <taxon>Omphalotaceae</taxon>
        <taxon>Lentinula</taxon>
    </lineage>
</organism>
<comment type="caution">
    <text evidence="2">The sequence shown here is derived from an EMBL/GenBank/DDBJ whole genome shotgun (WGS) entry which is preliminary data.</text>
</comment>
<reference evidence="2 3" key="1">
    <citation type="journal article" date="2023" name="Proc. Natl. Acad. Sci. U.S.A.">
        <title>A global phylogenomic analysis of the shiitake genus Lentinula.</title>
        <authorList>
            <person name="Sierra-Patev S."/>
            <person name="Min B."/>
            <person name="Naranjo-Ortiz M."/>
            <person name="Looney B."/>
            <person name="Konkel Z."/>
            <person name="Slot J.C."/>
            <person name="Sakamoto Y."/>
            <person name="Steenwyk J.L."/>
            <person name="Rokas A."/>
            <person name="Carro J."/>
            <person name="Camarero S."/>
            <person name="Ferreira P."/>
            <person name="Molpeceres G."/>
            <person name="Ruiz-Duenas F.J."/>
            <person name="Serrano A."/>
            <person name="Henrissat B."/>
            <person name="Drula E."/>
            <person name="Hughes K.W."/>
            <person name="Mata J.L."/>
            <person name="Ishikawa N.K."/>
            <person name="Vargas-Isla R."/>
            <person name="Ushijima S."/>
            <person name="Smith C.A."/>
            <person name="Donoghue J."/>
            <person name="Ahrendt S."/>
            <person name="Andreopoulos W."/>
            <person name="He G."/>
            <person name="LaButti K."/>
            <person name="Lipzen A."/>
            <person name="Ng V."/>
            <person name="Riley R."/>
            <person name="Sandor L."/>
            <person name="Barry K."/>
            <person name="Martinez A.T."/>
            <person name="Xiao Y."/>
            <person name="Gibbons J.G."/>
            <person name="Terashima K."/>
            <person name="Grigoriev I.V."/>
            <person name="Hibbett D."/>
        </authorList>
    </citation>
    <scope>NUCLEOTIDE SEQUENCE [LARGE SCALE GENOMIC DNA]</scope>
    <source>
        <strain evidence="2 3">TFB7810</strain>
    </source>
</reference>
<proteinExistence type="predicted"/>
<dbReference type="AlphaFoldDB" id="A0A9W8P735"/>
<accession>A0A9W8P735</accession>
<evidence type="ECO:0000313" key="2">
    <source>
        <dbReference type="EMBL" id="KAJ3748357.1"/>
    </source>
</evidence>
<feature type="region of interest" description="Disordered" evidence="1">
    <location>
        <begin position="265"/>
        <end position="288"/>
    </location>
</feature>